<feature type="chain" id="PRO_5046546139" evidence="2">
    <location>
        <begin position="23"/>
        <end position="672"/>
    </location>
</feature>
<proteinExistence type="predicted"/>
<organism evidence="4 5">
    <name type="scientific">Sphingomonas alba</name>
    <dbReference type="NCBI Taxonomy" id="2908208"/>
    <lineage>
        <taxon>Bacteria</taxon>
        <taxon>Pseudomonadati</taxon>
        <taxon>Pseudomonadota</taxon>
        <taxon>Alphaproteobacteria</taxon>
        <taxon>Sphingomonadales</taxon>
        <taxon>Sphingomonadaceae</taxon>
        <taxon>Sphingomonas</taxon>
    </lineage>
</organism>
<keyword evidence="2" id="KW-0732">Signal</keyword>
<dbReference type="InterPro" id="IPR001466">
    <property type="entry name" value="Beta-lactam-related"/>
</dbReference>
<evidence type="ECO:0000256" key="2">
    <source>
        <dbReference type="SAM" id="SignalP"/>
    </source>
</evidence>
<evidence type="ECO:0000313" key="4">
    <source>
        <dbReference type="EMBL" id="MCL6684158.1"/>
    </source>
</evidence>
<reference evidence="4" key="1">
    <citation type="submission" date="2022-05" db="EMBL/GenBank/DDBJ databases">
        <authorList>
            <person name="Jo J.-H."/>
            <person name="Im W.-T."/>
        </authorList>
    </citation>
    <scope>NUCLEOTIDE SEQUENCE</scope>
    <source>
        <strain evidence="4">SE158</strain>
    </source>
</reference>
<dbReference type="SUPFAM" id="SSF56601">
    <property type="entry name" value="beta-lactamase/transpeptidase-like"/>
    <property type="match status" value="1"/>
</dbReference>
<dbReference type="InterPro" id="IPR050491">
    <property type="entry name" value="AmpC-like"/>
</dbReference>
<keyword evidence="1" id="KW-0472">Membrane</keyword>
<comment type="caution">
    <text evidence="4">The sequence shown here is derived from an EMBL/GenBank/DDBJ whole genome shotgun (WGS) entry which is preliminary data.</text>
</comment>
<keyword evidence="5" id="KW-1185">Reference proteome</keyword>
<keyword evidence="1" id="KW-0812">Transmembrane</keyword>
<dbReference type="Gene3D" id="3.40.710.10">
    <property type="entry name" value="DD-peptidase/beta-lactamase superfamily"/>
    <property type="match status" value="1"/>
</dbReference>
<gene>
    <name evidence="4" type="ORF">LZ536_09635</name>
</gene>
<dbReference type="Proteomes" id="UP001165363">
    <property type="component" value="Unassembled WGS sequence"/>
</dbReference>
<feature type="domain" description="Beta-lactamase-related" evidence="3">
    <location>
        <begin position="77"/>
        <end position="389"/>
    </location>
</feature>
<evidence type="ECO:0000313" key="5">
    <source>
        <dbReference type="Proteomes" id="UP001165363"/>
    </source>
</evidence>
<feature type="transmembrane region" description="Helical" evidence="1">
    <location>
        <begin position="568"/>
        <end position="591"/>
    </location>
</feature>
<protein>
    <submittedName>
        <fullName evidence="4">Beta-lactamase family protein</fullName>
    </submittedName>
</protein>
<feature type="transmembrane region" description="Helical" evidence="1">
    <location>
        <begin position="603"/>
        <end position="627"/>
    </location>
</feature>
<sequence>MRKLAAFFAAILGAAVLSGANAQTVQPTLGPKPTVTAAPSAESLPAAADSSGVAAPLDAQDVNAWLDGYVPIAIGRADIPGAVVVVVKDGQILTSRGYGYSDVAKRSPVDPHSTLFRPGSISKLFTWTAVMQLVQEGKLNLDEDINKYIDFKVPPRNGKPITLRNIMTHTSGFEEQVMDLIAIDQKKYVPYDQIIKRWIPKRVYDPGTTPAYSNYATAIAGYIVSRVSGQPFDDYIQQHVFAPAGMKLATFSQPLPANLKPYMSQGYLPGKDKPYGYEYVGVSPAGSLAASGDDMGRFMIAHLNNGGPLLKPETAKLMHTTANDPIPGLQKMSLGFYQSDINGHRVDSHGGDTVAFHSDLHLFLNDNVGLFVSFNSPGKEGAAHALRTALLEKFADRYFPAPADVRTLDAKDARANAEKLAGTWSTSRRSFSTFIGVVDLISQTKVGVDADGRPVVADALFMGLGGQPRKWVASGPMQWRDPDSHETLGANVVNGKAVRFSLGSVAPIIVWDRTPWYQDSAWLLPLTYLGLAVLFLTTVLWPVRALVRRKYGAKLALEGRELKAYKASRIAATAILLTLVAWIVMISTMFGDLNYLSASFLPVVLTVQVITFITFIGGFLATLWYALSVWRRTGGWKATWKAKLWSLLLVVSSATILWIGLVYHLIGFATKY</sequence>
<feature type="transmembrane region" description="Helical" evidence="1">
    <location>
        <begin position="647"/>
        <end position="666"/>
    </location>
</feature>
<dbReference type="Pfam" id="PF00144">
    <property type="entry name" value="Beta-lactamase"/>
    <property type="match status" value="1"/>
</dbReference>
<dbReference type="PANTHER" id="PTHR46825">
    <property type="entry name" value="D-ALANYL-D-ALANINE-CARBOXYPEPTIDASE/ENDOPEPTIDASE AMPH"/>
    <property type="match status" value="1"/>
</dbReference>
<dbReference type="EMBL" id="JAMGBD010000001">
    <property type="protein sequence ID" value="MCL6684158.1"/>
    <property type="molecule type" value="Genomic_DNA"/>
</dbReference>
<feature type="transmembrane region" description="Helical" evidence="1">
    <location>
        <begin position="522"/>
        <end position="547"/>
    </location>
</feature>
<dbReference type="InterPro" id="IPR012338">
    <property type="entry name" value="Beta-lactam/transpept-like"/>
</dbReference>
<dbReference type="RefSeq" id="WP_249848481.1">
    <property type="nucleotide sequence ID" value="NZ_JAMGBD010000001.1"/>
</dbReference>
<name>A0ABT0RNF0_9SPHN</name>
<dbReference type="PANTHER" id="PTHR46825:SF9">
    <property type="entry name" value="BETA-LACTAMASE-RELATED DOMAIN-CONTAINING PROTEIN"/>
    <property type="match status" value="1"/>
</dbReference>
<feature type="signal peptide" evidence="2">
    <location>
        <begin position="1"/>
        <end position="22"/>
    </location>
</feature>
<evidence type="ECO:0000259" key="3">
    <source>
        <dbReference type="Pfam" id="PF00144"/>
    </source>
</evidence>
<evidence type="ECO:0000256" key="1">
    <source>
        <dbReference type="SAM" id="Phobius"/>
    </source>
</evidence>
<keyword evidence="1" id="KW-1133">Transmembrane helix</keyword>
<accession>A0ABT0RNF0</accession>